<dbReference type="InterPro" id="IPR001466">
    <property type="entry name" value="Beta-lactam-related"/>
</dbReference>
<dbReference type="Gene3D" id="3.40.710.10">
    <property type="entry name" value="DD-peptidase/beta-lactamase superfamily"/>
    <property type="match status" value="1"/>
</dbReference>
<dbReference type="RefSeq" id="WP_119852249.1">
    <property type="nucleotide sequence ID" value="NZ_QYSE01000001.1"/>
</dbReference>
<evidence type="ECO:0000313" key="3">
    <source>
        <dbReference type="EMBL" id="RJF37492.1"/>
    </source>
</evidence>
<dbReference type="InterPro" id="IPR012338">
    <property type="entry name" value="Beta-lactam/transpept-like"/>
</dbReference>
<keyword evidence="1" id="KW-1133">Transmembrane helix</keyword>
<comment type="caution">
    <text evidence="3">The sequence shown here is derived from an EMBL/GenBank/DDBJ whole genome shotgun (WGS) entry which is preliminary data.</text>
</comment>
<gene>
    <name evidence="3" type="ORF">D4741_05315</name>
</gene>
<keyword evidence="1" id="KW-0472">Membrane</keyword>
<dbReference type="EMBL" id="QYSE01000001">
    <property type="protein sequence ID" value="RJF37492.1"/>
    <property type="molecule type" value="Genomic_DNA"/>
</dbReference>
<protein>
    <submittedName>
        <fullName evidence="3">Class A beta-lactamase-related serine hydrolase</fullName>
    </submittedName>
</protein>
<evidence type="ECO:0000256" key="1">
    <source>
        <dbReference type="SAM" id="Phobius"/>
    </source>
</evidence>
<keyword evidence="3" id="KW-0378">Hydrolase</keyword>
<sequence length="409" mass="44225">MSWFKTILLTLFLSSVWAATCVYGGVSGWFLKPIAETGNTEQFIANSQALIANKHANIAYVLIENGQVIFQDYSKSKDEITANTLFPVASLSKFITAYGVMTLAEQQQIRLDRAINEQLTGWQLPESEFDNQTVSLAHLLSHTAGLGDGLGFADIELNETVPSLLASLNKPLSSTGVREIKVTKPVGDFQYSGGGYLMLELLVEEKTNQRFATWMADNVFKPVNMTDASYDVLTELDNIAPAYDKSGQAAGHFQYASAAATGLLASSHDLIALVQALTSPQTGQLSPQMITTMREPLAISLGAPIWGLGTMLYAPTASGDFVFGHDGANEPAINSTLRINPDNNDAIIVLSSGGEHIASKLGYEWTLWQTGYPDFLAFDVALQSAFVPCLLGLGIILIGMLVVRFKKAK</sequence>
<dbReference type="GO" id="GO:0016787">
    <property type="term" value="F:hydrolase activity"/>
    <property type="evidence" value="ECO:0007669"/>
    <property type="project" value="UniProtKB-KW"/>
</dbReference>
<evidence type="ECO:0000313" key="4">
    <source>
        <dbReference type="Proteomes" id="UP000265938"/>
    </source>
</evidence>
<keyword evidence="1" id="KW-0812">Transmembrane</keyword>
<organism evidence="3 4">
    <name type="scientific">Pseudoalteromonas gelatinilytica</name>
    <dbReference type="NCBI Taxonomy" id="1703256"/>
    <lineage>
        <taxon>Bacteria</taxon>
        <taxon>Pseudomonadati</taxon>
        <taxon>Pseudomonadota</taxon>
        <taxon>Gammaproteobacteria</taxon>
        <taxon>Alteromonadales</taxon>
        <taxon>Pseudoalteromonadaceae</taxon>
        <taxon>Pseudoalteromonas</taxon>
    </lineage>
</organism>
<proteinExistence type="predicted"/>
<dbReference type="AlphaFoldDB" id="A0A3A3F7Q3"/>
<evidence type="ECO:0000259" key="2">
    <source>
        <dbReference type="Pfam" id="PF00144"/>
    </source>
</evidence>
<dbReference type="Pfam" id="PF00144">
    <property type="entry name" value="Beta-lactamase"/>
    <property type="match status" value="1"/>
</dbReference>
<dbReference type="PANTHER" id="PTHR43283">
    <property type="entry name" value="BETA-LACTAMASE-RELATED"/>
    <property type="match status" value="1"/>
</dbReference>
<feature type="domain" description="Beta-lactamase-related" evidence="2">
    <location>
        <begin position="55"/>
        <end position="354"/>
    </location>
</feature>
<dbReference type="InterPro" id="IPR050789">
    <property type="entry name" value="Diverse_Enzym_Activities"/>
</dbReference>
<accession>A0A3A3F7Q3</accession>
<dbReference type="SUPFAM" id="SSF56601">
    <property type="entry name" value="beta-lactamase/transpeptidase-like"/>
    <property type="match status" value="1"/>
</dbReference>
<reference evidence="3 4" key="1">
    <citation type="submission" date="2018-09" db="EMBL/GenBank/DDBJ databases">
        <title>Identification of marine bacteria producing industrial enzymes.</title>
        <authorList>
            <person name="Cheng T.H."/>
            <person name="Saidin J."/>
            <person name="Muhd D.D."/>
            <person name="Isa M.N.M."/>
            <person name="Bakar M.F.A."/>
            <person name="Ismail N."/>
        </authorList>
    </citation>
    <scope>NUCLEOTIDE SEQUENCE [LARGE SCALE GENOMIC DNA]</scope>
    <source>
        <strain evidence="3 4">MNAD 1.6</strain>
    </source>
</reference>
<dbReference type="Proteomes" id="UP000265938">
    <property type="component" value="Unassembled WGS sequence"/>
</dbReference>
<name>A0A3A3F7Q3_9GAMM</name>
<feature type="transmembrane region" description="Helical" evidence="1">
    <location>
        <begin position="385"/>
        <end position="403"/>
    </location>
</feature>